<gene>
    <name evidence="2" type="ORF">Acor_33580</name>
</gene>
<keyword evidence="3" id="KW-1185">Reference proteome</keyword>
<name>A0A5M3VXV8_9ACTN</name>
<evidence type="ECO:0000256" key="1">
    <source>
        <dbReference type="SAM" id="Phobius"/>
    </source>
</evidence>
<proteinExistence type="predicted"/>
<keyword evidence="1" id="KW-0812">Transmembrane</keyword>
<sequence>MSLVFTVSSGDGTVAPARTVSSAALELEDRVRTYYMRHWDDYERRLGGPRTAGYPRLSIPDAPELVIDATLLGRLCFLNATYGWSVIKAAESAASKQWAPVEGGLPGGTKATGEEDAAWHFFAASRNLLGLLIRQALLDLEARAAATVADAARQSKEFVDTAWDQLGVREQEDGSFTFEDRGLSDGIHQTLTRAAQERLALDYIMRTLRLQDRALSEAGDPGDPNLTFGQWMRIRDVSGERDRTRLAADQCRRALVELRDLLTINCPVALLAFATVKPKESRSEVENQLGKIMHRLRAQATALTATTMGGKVAQVLRVTEPSTGPPLVRIPAEGPEEGVFAAASRNRRADLGWDPLLHEGTWHFLAGRLPKDSLMYAVAYHYRRLLVQERAVRMAAERAAAGSARSLAVTAAVLGTAMLFVPALGLVVLAEAVSLTATITGFAATMSSVLEVVGQLHALDESIHDTLVAPAGISVETMAELGVLTRVRVNLPAEIVEQLLLSLMLQRLGAALPKAELALMGYGYYGDLQTLLAPLDSTP</sequence>
<evidence type="ECO:0000313" key="2">
    <source>
        <dbReference type="EMBL" id="GES01294.1"/>
    </source>
</evidence>
<organism evidence="2 3">
    <name type="scientific">Acrocarpospora corrugata</name>
    <dbReference type="NCBI Taxonomy" id="35763"/>
    <lineage>
        <taxon>Bacteria</taxon>
        <taxon>Bacillati</taxon>
        <taxon>Actinomycetota</taxon>
        <taxon>Actinomycetes</taxon>
        <taxon>Streptosporangiales</taxon>
        <taxon>Streptosporangiaceae</taxon>
        <taxon>Acrocarpospora</taxon>
    </lineage>
</organism>
<dbReference type="AlphaFoldDB" id="A0A5M3VXV8"/>
<protein>
    <submittedName>
        <fullName evidence="2">Uncharacterized protein</fullName>
    </submittedName>
</protein>
<reference evidence="2 3" key="1">
    <citation type="submission" date="2019-10" db="EMBL/GenBank/DDBJ databases">
        <title>Whole genome shotgun sequence of Acrocarpospora corrugata NBRC 13972.</title>
        <authorList>
            <person name="Ichikawa N."/>
            <person name="Kimura A."/>
            <person name="Kitahashi Y."/>
            <person name="Komaki H."/>
            <person name="Oguchi A."/>
        </authorList>
    </citation>
    <scope>NUCLEOTIDE SEQUENCE [LARGE SCALE GENOMIC DNA]</scope>
    <source>
        <strain evidence="2 3">NBRC 13972</strain>
    </source>
</reference>
<dbReference type="Proteomes" id="UP000334990">
    <property type="component" value="Unassembled WGS sequence"/>
</dbReference>
<dbReference type="RefSeq" id="WP_155337584.1">
    <property type="nucleotide sequence ID" value="NZ_BAAABN010000032.1"/>
</dbReference>
<feature type="transmembrane region" description="Helical" evidence="1">
    <location>
        <begin position="407"/>
        <end position="429"/>
    </location>
</feature>
<keyword evidence="1" id="KW-1133">Transmembrane helix</keyword>
<keyword evidence="1" id="KW-0472">Membrane</keyword>
<accession>A0A5M3VXV8</accession>
<comment type="caution">
    <text evidence="2">The sequence shown here is derived from an EMBL/GenBank/DDBJ whole genome shotgun (WGS) entry which is preliminary data.</text>
</comment>
<evidence type="ECO:0000313" key="3">
    <source>
        <dbReference type="Proteomes" id="UP000334990"/>
    </source>
</evidence>
<dbReference type="EMBL" id="BLAD01000049">
    <property type="protein sequence ID" value="GES01294.1"/>
    <property type="molecule type" value="Genomic_DNA"/>
</dbReference>